<comment type="caution">
    <text evidence="2">The sequence shown here is derived from an EMBL/GenBank/DDBJ whole genome shotgun (WGS) entry which is preliminary data.</text>
</comment>
<proteinExistence type="predicted"/>
<protein>
    <submittedName>
        <fullName evidence="2">Uncharacterized protein</fullName>
    </submittedName>
</protein>
<sequence length="51" mass="5860">MRHASRDERTNVSPTEDCRRVLSESTLLTDQRAMPSRQRASGPQITYGRIK</sequence>
<feature type="compositionally biased region" description="Basic and acidic residues" evidence="1">
    <location>
        <begin position="1"/>
        <end position="22"/>
    </location>
</feature>
<gene>
    <name evidence="2" type="ORF">DPMN_044674</name>
</gene>
<accession>A0A9D4HZ61</accession>
<evidence type="ECO:0000256" key="1">
    <source>
        <dbReference type="SAM" id="MobiDB-lite"/>
    </source>
</evidence>
<dbReference type="EMBL" id="JAIWYP010000011">
    <property type="protein sequence ID" value="KAH3738067.1"/>
    <property type="molecule type" value="Genomic_DNA"/>
</dbReference>
<organism evidence="2 3">
    <name type="scientific">Dreissena polymorpha</name>
    <name type="common">Zebra mussel</name>
    <name type="synonym">Mytilus polymorpha</name>
    <dbReference type="NCBI Taxonomy" id="45954"/>
    <lineage>
        <taxon>Eukaryota</taxon>
        <taxon>Metazoa</taxon>
        <taxon>Spiralia</taxon>
        <taxon>Lophotrochozoa</taxon>
        <taxon>Mollusca</taxon>
        <taxon>Bivalvia</taxon>
        <taxon>Autobranchia</taxon>
        <taxon>Heteroconchia</taxon>
        <taxon>Euheterodonta</taxon>
        <taxon>Imparidentia</taxon>
        <taxon>Neoheterodontei</taxon>
        <taxon>Myida</taxon>
        <taxon>Dreissenoidea</taxon>
        <taxon>Dreissenidae</taxon>
        <taxon>Dreissena</taxon>
    </lineage>
</organism>
<dbReference type="Proteomes" id="UP000828390">
    <property type="component" value="Unassembled WGS sequence"/>
</dbReference>
<evidence type="ECO:0000313" key="2">
    <source>
        <dbReference type="EMBL" id="KAH3738067.1"/>
    </source>
</evidence>
<reference evidence="2" key="1">
    <citation type="journal article" date="2019" name="bioRxiv">
        <title>The Genome of the Zebra Mussel, Dreissena polymorpha: A Resource for Invasive Species Research.</title>
        <authorList>
            <person name="McCartney M.A."/>
            <person name="Auch B."/>
            <person name="Kono T."/>
            <person name="Mallez S."/>
            <person name="Zhang Y."/>
            <person name="Obille A."/>
            <person name="Becker A."/>
            <person name="Abrahante J.E."/>
            <person name="Garbe J."/>
            <person name="Badalamenti J.P."/>
            <person name="Herman A."/>
            <person name="Mangelson H."/>
            <person name="Liachko I."/>
            <person name="Sullivan S."/>
            <person name="Sone E.D."/>
            <person name="Koren S."/>
            <person name="Silverstein K.A.T."/>
            <person name="Beckman K.B."/>
            <person name="Gohl D.M."/>
        </authorList>
    </citation>
    <scope>NUCLEOTIDE SEQUENCE</scope>
    <source>
        <strain evidence="2">Duluth1</strain>
        <tissue evidence="2">Whole animal</tissue>
    </source>
</reference>
<evidence type="ECO:0000313" key="3">
    <source>
        <dbReference type="Proteomes" id="UP000828390"/>
    </source>
</evidence>
<dbReference type="AlphaFoldDB" id="A0A9D4HZ61"/>
<reference evidence="2" key="2">
    <citation type="submission" date="2020-11" db="EMBL/GenBank/DDBJ databases">
        <authorList>
            <person name="McCartney M.A."/>
            <person name="Auch B."/>
            <person name="Kono T."/>
            <person name="Mallez S."/>
            <person name="Becker A."/>
            <person name="Gohl D.M."/>
            <person name="Silverstein K.A.T."/>
            <person name="Koren S."/>
            <person name="Bechman K.B."/>
            <person name="Herman A."/>
            <person name="Abrahante J.E."/>
            <person name="Garbe J."/>
        </authorList>
    </citation>
    <scope>NUCLEOTIDE SEQUENCE</scope>
    <source>
        <strain evidence="2">Duluth1</strain>
        <tissue evidence="2">Whole animal</tissue>
    </source>
</reference>
<name>A0A9D4HZ61_DREPO</name>
<keyword evidence="3" id="KW-1185">Reference proteome</keyword>
<feature type="region of interest" description="Disordered" evidence="1">
    <location>
        <begin position="1"/>
        <end position="51"/>
    </location>
</feature>